<feature type="region of interest" description="Disordered" evidence="37">
    <location>
        <begin position="2460"/>
        <end position="2528"/>
    </location>
</feature>
<evidence type="ECO:0000256" key="9">
    <source>
        <dbReference type="ARBA" id="ARBA00022490"/>
    </source>
</evidence>
<feature type="compositionally biased region" description="Basic and acidic residues" evidence="37">
    <location>
        <begin position="5218"/>
        <end position="5239"/>
    </location>
</feature>
<dbReference type="InterPro" id="IPR004170">
    <property type="entry name" value="WWE_dom"/>
</dbReference>
<comment type="similarity">
    <text evidence="6">Belongs to the JHDM1 histone demethylase family. JHDM1D subfamily.</text>
</comment>
<dbReference type="Pfam" id="PF02825">
    <property type="entry name" value="WWE"/>
    <property type="match status" value="1"/>
</dbReference>
<dbReference type="Proteomes" id="UP000677803">
    <property type="component" value="Unassembled WGS sequence"/>
</dbReference>
<feature type="compositionally biased region" description="Basic and acidic residues" evidence="37">
    <location>
        <begin position="2600"/>
        <end position="2626"/>
    </location>
</feature>
<feature type="region of interest" description="Disordered" evidence="37">
    <location>
        <begin position="456"/>
        <end position="508"/>
    </location>
</feature>
<comment type="pathway">
    <text evidence="5">Protein modification; protein ubiquitination.</text>
</comment>
<dbReference type="Gene3D" id="3.30.720.50">
    <property type="match status" value="1"/>
</dbReference>
<dbReference type="SMART" id="SM00119">
    <property type="entry name" value="HECTc"/>
    <property type="match status" value="1"/>
</dbReference>
<feature type="compositionally biased region" description="Polar residues" evidence="37">
    <location>
        <begin position="4654"/>
        <end position="4671"/>
    </location>
</feature>
<evidence type="ECO:0000256" key="21">
    <source>
        <dbReference type="ARBA" id="ARBA00023002"/>
    </source>
</evidence>
<evidence type="ECO:0000256" key="2">
    <source>
        <dbReference type="ARBA" id="ARBA00004123"/>
    </source>
</evidence>
<feature type="compositionally biased region" description="Basic and acidic residues" evidence="37">
    <location>
        <begin position="4943"/>
        <end position="4952"/>
    </location>
</feature>
<evidence type="ECO:0000256" key="12">
    <source>
        <dbReference type="ARBA" id="ARBA00022723"/>
    </source>
</evidence>
<dbReference type="GO" id="GO:0000139">
    <property type="term" value="C:Golgi membrane"/>
    <property type="evidence" value="ECO:0007669"/>
    <property type="project" value="TreeGrafter"/>
</dbReference>
<feature type="region of interest" description="Disordered" evidence="37">
    <location>
        <begin position="1608"/>
        <end position="1658"/>
    </location>
</feature>
<feature type="region of interest" description="Disordered" evidence="37">
    <location>
        <begin position="4943"/>
        <end position="4965"/>
    </location>
</feature>
<feature type="region of interest" description="Disordered" evidence="37">
    <location>
        <begin position="5028"/>
        <end position="5048"/>
    </location>
</feature>
<keyword evidence="29" id="KW-0539">Nucleus</keyword>
<feature type="domain" description="PHD-type" evidence="38">
    <location>
        <begin position="5"/>
        <end position="56"/>
    </location>
</feature>
<feature type="compositionally biased region" description="Pro residues" evidence="37">
    <location>
        <begin position="5240"/>
        <end position="5249"/>
    </location>
</feature>
<feature type="compositionally biased region" description="Polar residues" evidence="37">
    <location>
        <begin position="1900"/>
        <end position="1913"/>
    </location>
</feature>
<feature type="active site" description="Glycyl thioester intermediate" evidence="35">
    <location>
        <position position="5665"/>
    </location>
</feature>
<dbReference type="FunFam" id="3.30.720.50:FF:000002">
    <property type="entry name" value="Putative e3 ubiquitin-protein ligase huwe1 isoform x2"/>
    <property type="match status" value="1"/>
</dbReference>
<dbReference type="Pfam" id="PF06012">
    <property type="entry name" value="DUF908"/>
    <property type="match status" value="1"/>
</dbReference>
<dbReference type="InterPro" id="IPR009060">
    <property type="entry name" value="UBA-like_sf"/>
</dbReference>
<dbReference type="SMART" id="SM00165">
    <property type="entry name" value="UBA"/>
    <property type="match status" value="1"/>
</dbReference>
<evidence type="ECO:0000256" key="6">
    <source>
        <dbReference type="ARBA" id="ARBA00006942"/>
    </source>
</evidence>
<feature type="region of interest" description="Disordered" evidence="37">
    <location>
        <begin position="3634"/>
        <end position="3698"/>
    </location>
</feature>
<dbReference type="FunFam" id="3.30.2160.10:FF:000007">
    <property type="entry name" value="E3 ubiquitin-protein ligase HUWE1 isoform X2"/>
    <property type="match status" value="1"/>
</dbReference>
<dbReference type="InterPro" id="IPR019787">
    <property type="entry name" value="Znf_PHD-finger"/>
</dbReference>
<keyword evidence="10" id="KW-0597">Phosphoprotein</keyword>
<dbReference type="OrthoDB" id="8068875at2759"/>
<dbReference type="Pfam" id="PF14377">
    <property type="entry name" value="UBM"/>
    <property type="match status" value="3"/>
</dbReference>
<evidence type="ECO:0000259" key="40">
    <source>
        <dbReference type="PROSITE" id="PS50237"/>
    </source>
</evidence>
<dbReference type="Pfam" id="PF06025">
    <property type="entry name" value="DUF913"/>
    <property type="match status" value="1"/>
</dbReference>
<feature type="region of interest" description="Disordered" evidence="37">
    <location>
        <begin position="2594"/>
        <end position="2626"/>
    </location>
</feature>
<dbReference type="InterPro" id="IPR001965">
    <property type="entry name" value="Znf_PHD"/>
</dbReference>
<dbReference type="CDD" id="cd00078">
    <property type="entry name" value="HECTc"/>
    <property type="match status" value="1"/>
</dbReference>
<evidence type="ECO:0000256" key="32">
    <source>
        <dbReference type="ARBA" id="ARBA00080066"/>
    </source>
</evidence>
<evidence type="ECO:0000259" key="39">
    <source>
        <dbReference type="PROSITE" id="PS50030"/>
    </source>
</evidence>
<feature type="region of interest" description="Disordered" evidence="37">
    <location>
        <begin position="3243"/>
        <end position="3288"/>
    </location>
</feature>
<feature type="compositionally biased region" description="Low complexity" evidence="37">
    <location>
        <begin position="691"/>
        <end position="703"/>
    </location>
</feature>
<dbReference type="GO" id="GO:0007030">
    <property type="term" value="P:Golgi organization"/>
    <property type="evidence" value="ECO:0007669"/>
    <property type="project" value="TreeGrafter"/>
</dbReference>
<keyword evidence="11" id="KW-0808">Transferase</keyword>
<dbReference type="Pfam" id="PF22562">
    <property type="entry name" value="UBA_7"/>
    <property type="match status" value="1"/>
</dbReference>
<evidence type="ECO:0000256" key="37">
    <source>
        <dbReference type="SAM" id="MobiDB-lite"/>
    </source>
</evidence>
<dbReference type="FunFam" id="3.90.1750.10:FF:000003">
    <property type="entry name" value="E3 ubiquitin-protein ligase UPL1"/>
    <property type="match status" value="1"/>
</dbReference>
<keyword evidence="9" id="KW-0963">Cytoplasm</keyword>
<dbReference type="PROSITE" id="PS50918">
    <property type="entry name" value="WWE"/>
    <property type="match status" value="1"/>
</dbReference>
<dbReference type="Pfam" id="PF00628">
    <property type="entry name" value="PHD"/>
    <property type="match status" value="1"/>
</dbReference>
<dbReference type="InterPro" id="IPR015940">
    <property type="entry name" value="UBA"/>
</dbReference>
<dbReference type="CDD" id="cd15642">
    <property type="entry name" value="PHD_PHF8"/>
    <property type="match status" value="1"/>
</dbReference>
<dbReference type="InterPro" id="IPR010314">
    <property type="entry name" value="E3_Ub_ligase_DUF913"/>
</dbReference>
<feature type="compositionally biased region" description="Polar residues" evidence="37">
    <location>
        <begin position="2949"/>
        <end position="2962"/>
    </location>
</feature>
<evidence type="ECO:0000256" key="24">
    <source>
        <dbReference type="ARBA" id="ARBA00023108"/>
    </source>
</evidence>
<comment type="catalytic activity">
    <reaction evidence="1">
        <text>S-ubiquitinyl-[E2 ubiquitin-conjugating enzyme]-L-cysteine + [acceptor protein]-L-lysine = [E2 ubiquitin-conjugating enzyme]-L-cysteine + N(6)-ubiquitinyl-[acceptor protein]-L-lysine.</text>
        <dbReference type="EC" id="2.3.2.26"/>
    </reaction>
</comment>
<feature type="compositionally biased region" description="Acidic residues" evidence="37">
    <location>
        <begin position="1613"/>
        <end position="1623"/>
    </location>
</feature>
<reference evidence="43" key="1">
    <citation type="submission" date="2021-05" db="EMBL/GenBank/DDBJ databases">
        <authorList>
            <person name="Tigano A."/>
        </authorList>
    </citation>
    <scope>NUCLEOTIDE SEQUENCE</scope>
</reference>
<dbReference type="SUPFAM" id="SSF56204">
    <property type="entry name" value="Hect, E3 ligase catalytic domain"/>
    <property type="match status" value="1"/>
</dbReference>
<evidence type="ECO:0000259" key="41">
    <source>
        <dbReference type="PROSITE" id="PS50918"/>
    </source>
</evidence>
<dbReference type="Gene3D" id="2.60.120.650">
    <property type="entry name" value="Cupin"/>
    <property type="match status" value="1"/>
</dbReference>
<gene>
    <name evidence="43" type="ORF">MMEN_LOCUS21625</name>
</gene>
<feature type="compositionally biased region" description="Pro residues" evidence="37">
    <location>
        <begin position="890"/>
        <end position="912"/>
    </location>
</feature>
<dbReference type="FunFam" id="3.30.2410.10:FF:000004">
    <property type="entry name" value="E3 ubiquitin-protein ligase HUWE1, variant"/>
    <property type="match status" value="1"/>
</dbReference>
<dbReference type="PROSITE" id="PS50030">
    <property type="entry name" value="UBA"/>
    <property type="match status" value="1"/>
</dbReference>
<evidence type="ECO:0000256" key="33">
    <source>
        <dbReference type="ARBA" id="ARBA00081858"/>
    </source>
</evidence>
<dbReference type="GO" id="GO:0061630">
    <property type="term" value="F:ubiquitin protein ligase activity"/>
    <property type="evidence" value="ECO:0007669"/>
    <property type="project" value="UniProtKB-EC"/>
</dbReference>
<keyword evidence="17" id="KW-0862">Zinc</keyword>
<dbReference type="GO" id="GO:0030154">
    <property type="term" value="P:cell differentiation"/>
    <property type="evidence" value="ECO:0007669"/>
    <property type="project" value="UniProtKB-KW"/>
</dbReference>
<dbReference type="GO" id="GO:0006325">
    <property type="term" value="P:chromatin organization"/>
    <property type="evidence" value="ECO:0007669"/>
    <property type="project" value="UniProtKB-KW"/>
</dbReference>
<feature type="compositionally biased region" description="Polar residues" evidence="37">
    <location>
        <begin position="4146"/>
        <end position="4157"/>
    </location>
</feature>
<feature type="region of interest" description="Disordered" evidence="37">
    <location>
        <begin position="5074"/>
        <end position="5167"/>
    </location>
</feature>
<dbReference type="InterPro" id="IPR041070">
    <property type="entry name" value="JHD"/>
</dbReference>
<dbReference type="Pfam" id="PF02373">
    <property type="entry name" value="JmjC"/>
    <property type="match status" value="1"/>
</dbReference>
<proteinExistence type="inferred from homology"/>
<dbReference type="InterPro" id="IPR019786">
    <property type="entry name" value="Zinc_finger_PHD-type_CS"/>
</dbReference>
<keyword evidence="24" id="KW-0090">Biological rhythms</keyword>
<evidence type="ECO:0000256" key="19">
    <source>
        <dbReference type="ARBA" id="ARBA00022964"/>
    </source>
</evidence>
<keyword evidence="25" id="KW-0238">DNA-binding</keyword>
<evidence type="ECO:0000256" key="3">
    <source>
        <dbReference type="ARBA" id="ARBA00004173"/>
    </source>
</evidence>
<evidence type="ECO:0000256" key="28">
    <source>
        <dbReference type="ARBA" id="ARBA00023204"/>
    </source>
</evidence>
<dbReference type="SUPFAM" id="SSF57903">
    <property type="entry name" value="FYVE/PHD zinc finger"/>
    <property type="match status" value="1"/>
</dbReference>
<feature type="compositionally biased region" description="Low complexity" evidence="37">
    <location>
        <begin position="4126"/>
        <end position="4138"/>
    </location>
</feature>
<dbReference type="GO" id="GO:0006284">
    <property type="term" value="P:base-excision repair"/>
    <property type="evidence" value="ECO:0007669"/>
    <property type="project" value="TreeGrafter"/>
</dbReference>
<feature type="region of interest" description="Disordered" evidence="37">
    <location>
        <begin position="2888"/>
        <end position="2962"/>
    </location>
</feature>
<evidence type="ECO:0000256" key="29">
    <source>
        <dbReference type="ARBA" id="ARBA00023242"/>
    </source>
</evidence>
<feature type="compositionally biased region" description="Low complexity" evidence="37">
    <location>
        <begin position="865"/>
        <end position="877"/>
    </location>
</feature>
<keyword evidence="21" id="KW-0560">Oxidoreductase</keyword>
<feature type="region of interest" description="Disordered" evidence="37">
    <location>
        <begin position="2141"/>
        <end position="2208"/>
    </location>
</feature>
<evidence type="ECO:0000256" key="18">
    <source>
        <dbReference type="ARBA" id="ARBA00022853"/>
    </source>
</evidence>
<feature type="compositionally biased region" description="Low complexity" evidence="37">
    <location>
        <begin position="4803"/>
        <end position="4833"/>
    </location>
</feature>
<feature type="compositionally biased region" description="Polar residues" evidence="37">
    <location>
        <begin position="2475"/>
        <end position="2488"/>
    </location>
</feature>
<feature type="compositionally biased region" description="Low complexity" evidence="37">
    <location>
        <begin position="5087"/>
        <end position="5117"/>
    </location>
</feature>
<keyword evidence="20" id="KW-0007">Acetylation</keyword>
<feature type="compositionally biased region" description="Gly residues" evidence="37">
    <location>
        <begin position="4559"/>
        <end position="4570"/>
    </location>
</feature>
<name>A0A8S4BX33_9TELE</name>
<feature type="domain" description="JmjC" evidence="42">
    <location>
        <begin position="201"/>
        <end position="357"/>
    </location>
</feature>
<evidence type="ECO:0000256" key="23">
    <source>
        <dbReference type="ARBA" id="ARBA00023015"/>
    </source>
</evidence>
<keyword evidence="44" id="KW-1185">Reference proteome</keyword>
<dbReference type="InterPro" id="IPR011011">
    <property type="entry name" value="Znf_FYVE_PHD"/>
</dbReference>
<feature type="compositionally biased region" description="Acidic residues" evidence="37">
    <location>
        <begin position="3634"/>
        <end position="3691"/>
    </location>
</feature>
<dbReference type="EC" id="2.3.2.26" evidence="7"/>
<keyword evidence="14 36" id="KW-0863">Zinc-finger</keyword>
<evidence type="ECO:0000313" key="44">
    <source>
        <dbReference type="Proteomes" id="UP000677803"/>
    </source>
</evidence>
<comment type="caution">
    <text evidence="43">The sequence shown here is derived from an EMBL/GenBank/DDBJ whole genome shotgun (WGS) entry which is preliminary data.</text>
</comment>
<evidence type="ECO:0000256" key="14">
    <source>
        <dbReference type="ARBA" id="ARBA00022771"/>
    </source>
</evidence>
<dbReference type="GO" id="GO:0007420">
    <property type="term" value="P:brain development"/>
    <property type="evidence" value="ECO:0007669"/>
    <property type="project" value="UniProtKB-ARBA"/>
</dbReference>
<dbReference type="FunFam" id="1.10.8.10:FF:000019">
    <property type="entry name" value="Putative e3 ubiquitin-protein ligase huwe1 isoform x2"/>
    <property type="match status" value="1"/>
</dbReference>
<dbReference type="Gene3D" id="1.20.58.1360">
    <property type="match status" value="1"/>
</dbReference>
<dbReference type="GO" id="GO:0005739">
    <property type="term" value="C:mitochondrion"/>
    <property type="evidence" value="ECO:0007669"/>
    <property type="project" value="UniProtKB-SubCell"/>
</dbReference>
<feature type="region of interest" description="Disordered" evidence="37">
    <location>
        <begin position="4473"/>
        <end position="4503"/>
    </location>
</feature>
<feature type="region of interest" description="Disordered" evidence="37">
    <location>
        <begin position="61"/>
        <end position="90"/>
    </location>
</feature>
<feature type="domain" description="UBA" evidence="39">
    <location>
        <begin position="2527"/>
        <end position="2566"/>
    </location>
</feature>
<evidence type="ECO:0000256" key="31">
    <source>
        <dbReference type="ARBA" id="ARBA00067583"/>
    </source>
</evidence>
<evidence type="ECO:0000256" key="36">
    <source>
        <dbReference type="PROSITE-ProRule" id="PRU00146"/>
    </source>
</evidence>
<feature type="region of interest" description="Disordered" evidence="37">
    <location>
        <begin position="1872"/>
        <end position="1913"/>
    </location>
</feature>
<feature type="region of interest" description="Disordered" evidence="37">
    <location>
        <begin position="4626"/>
        <end position="4671"/>
    </location>
</feature>
<evidence type="ECO:0000256" key="8">
    <source>
        <dbReference type="ARBA" id="ARBA00022481"/>
    </source>
</evidence>
<dbReference type="InterPro" id="IPR003347">
    <property type="entry name" value="JmjC_dom"/>
</dbReference>
<keyword evidence="16 35" id="KW-0833">Ubl conjugation pathway</keyword>
<dbReference type="GO" id="GO:0000209">
    <property type="term" value="P:protein polyubiquitination"/>
    <property type="evidence" value="ECO:0007669"/>
    <property type="project" value="TreeGrafter"/>
</dbReference>
<dbReference type="InterPro" id="IPR025527">
    <property type="entry name" value="HUWE1/Rev1_UBM"/>
</dbReference>
<feature type="compositionally biased region" description="Low complexity" evidence="37">
    <location>
        <begin position="952"/>
        <end position="977"/>
    </location>
</feature>
<dbReference type="GO" id="GO:0048511">
    <property type="term" value="P:rhythmic process"/>
    <property type="evidence" value="ECO:0007669"/>
    <property type="project" value="UniProtKB-KW"/>
</dbReference>
<feature type="compositionally biased region" description="Gly residues" evidence="37">
    <location>
        <begin position="4639"/>
        <end position="4650"/>
    </location>
</feature>
<keyword evidence="26" id="KW-0496">Mitochondrion</keyword>
<evidence type="ECO:0000256" key="30">
    <source>
        <dbReference type="ARBA" id="ARBA00034494"/>
    </source>
</evidence>
<keyword evidence="13" id="KW-0227">DNA damage</keyword>
<evidence type="ECO:0000256" key="22">
    <source>
        <dbReference type="ARBA" id="ARBA00023004"/>
    </source>
</evidence>
<evidence type="ECO:0000256" key="15">
    <source>
        <dbReference type="ARBA" id="ARBA00022782"/>
    </source>
</evidence>
<dbReference type="PANTHER" id="PTHR11254:SF67">
    <property type="entry name" value="E3 UBIQUITIN-PROTEIN LIGASE HUWE1"/>
    <property type="match status" value="1"/>
</dbReference>
<feature type="compositionally biased region" description="Low complexity" evidence="37">
    <location>
        <begin position="1624"/>
        <end position="1641"/>
    </location>
</feature>
<comment type="subcellular location">
    <subcellularLocation>
        <location evidence="4">Cytoplasm</location>
    </subcellularLocation>
    <subcellularLocation>
        <location evidence="3">Mitochondrion</location>
    </subcellularLocation>
    <subcellularLocation>
        <location evidence="2">Nucleus</location>
    </subcellularLocation>
</comment>
<dbReference type="InterPro" id="IPR010309">
    <property type="entry name" value="E3_Ub_ligase_DUF908"/>
</dbReference>
<dbReference type="SMART" id="SM00678">
    <property type="entry name" value="WWE"/>
    <property type="match status" value="1"/>
</dbReference>
<dbReference type="SUPFAM" id="SSF51197">
    <property type="entry name" value="Clavaminate synthase-like"/>
    <property type="match status" value="1"/>
</dbReference>
<feature type="compositionally biased region" description="Low complexity" evidence="37">
    <location>
        <begin position="2149"/>
        <end position="2159"/>
    </location>
</feature>
<feature type="compositionally biased region" description="Basic and acidic residues" evidence="37">
    <location>
        <begin position="3922"/>
        <end position="3936"/>
    </location>
</feature>
<dbReference type="Gene3D" id="3.30.2410.10">
    <property type="entry name" value="Hect, E3 ligase catalytic domain"/>
    <property type="match status" value="1"/>
</dbReference>
<feature type="region of interest" description="Disordered" evidence="37">
    <location>
        <begin position="4802"/>
        <end position="4835"/>
    </location>
</feature>
<dbReference type="EMBL" id="CAJRST010041110">
    <property type="protein sequence ID" value="CAG6021412.1"/>
    <property type="molecule type" value="Genomic_DNA"/>
</dbReference>
<feature type="compositionally biased region" description="Low complexity" evidence="37">
    <location>
        <begin position="717"/>
        <end position="733"/>
    </location>
</feature>
<keyword evidence="28" id="KW-0234">DNA repair</keyword>
<evidence type="ECO:0000256" key="35">
    <source>
        <dbReference type="PROSITE-ProRule" id="PRU00104"/>
    </source>
</evidence>
<dbReference type="FunFam" id="2.60.120.650:FF:000006">
    <property type="entry name" value="histone lysine demethylase PHF8 isoform X1"/>
    <property type="match status" value="1"/>
</dbReference>
<dbReference type="SUPFAM" id="SSF46934">
    <property type="entry name" value="UBA-like"/>
    <property type="match status" value="1"/>
</dbReference>
<dbReference type="GO" id="GO:0008270">
    <property type="term" value="F:zinc ion binding"/>
    <property type="evidence" value="ECO:0007669"/>
    <property type="project" value="UniProtKB-KW"/>
</dbReference>
<dbReference type="GO" id="GO:0003677">
    <property type="term" value="F:DNA binding"/>
    <property type="evidence" value="ECO:0007669"/>
    <property type="project" value="UniProtKB-KW"/>
</dbReference>
<keyword evidence="8" id="KW-0488">Methylation</keyword>
<evidence type="ECO:0000256" key="7">
    <source>
        <dbReference type="ARBA" id="ARBA00012485"/>
    </source>
</evidence>
<evidence type="ECO:0000256" key="17">
    <source>
        <dbReference type="ARBA" id="ARBA00022833"/>
    </source>
</evidence>
<feature type="compositionally biased region" description="Acidic residues" evidence="37">
    <location>
        <begin position="1887"/>
        <end position="1896"/>
    </location>
</feature>
<feature type="compositionally biased region" description="Basic residues" evidence="37">
    <location>
        <begin position="611"/>
        <end position="624"/>
    </location>
</feature>
<feature type="region of interest" description="Disordered" evidence="37">
    <location>
        <begin position="938"/>
        <end position="1003"/>
    </location>
</feature>
<evidence type="ECO:0000256" key="13">
    <source>
        <dbReference type="ARBA" id="ARBA00022763"/>
    </source>
</evidence>
<dbReference type="GO" id="GO:0005634">
    <property type="term" value="C:nucleus"/>
    <property type="evidence" value="ECO:0007669"/>
    <property type="project" value="UniProtKB-SubCell"/>
</dbReference>
<dbReference type="PANTHER" id="PTHR11254">
    <property type="entry name" value="HECT DOMAIN UBIQUITIN-PROTEIN LIGASE"/>
    <property type="match status" value="1"/>
</dbReference>
<keyword evidence="12" id="KW-0479">Metal-binding</keyword>
<dbReference type="Gene3D" id="6.10.250.1630">
    <property type="match status" value="1"/>
</dbReference>
<dbReference type="PROSITE" id="PS51184">
    <property type="entry name" value="JMJC"/>
    <property type="match status" value="1"/>
</dbReference>
<dbReference type="Gene3D" id="3.30.2160.10">
    <property type="entry name" value="Hect, E3 ligase catalytic domain"/>
    <property type="match status" value="1"/>
</dbReference>
<organism evidence="43 44">
    <name type="scientific">Menidia menidia</name>
    <name type="common">Atlantic silverside</name>
    <dbReference type="NCBI Taxonomy" id="238744"/>
    <lineage>
        <taxon>Eukaryota</taxon>
        <taxon>Metazoa</taxon>
        <taxon>Chordata</taxon>
        <taxon>Craniata</taxon>
        <taxon>Vertebrata</taxon>
        <taxon>Euteleostomi</taxon>
        <taxon>Actinopterygii</taxon>
        <taxon>Neopterygii</taxon>
        <taxon>Teleostei</taxon>
        <taxon>Neoteleostei</taxon>
        <taxon>Acanthomorphata</taxon>
        <taxon>Ovalentaria</taxon>
        <taxon>Atherinomorphae</taxon>
        <taxon>Atheriniformes</taxon>
        <taxon>Atherinopsidae</taxon>
        <taxon>Menidiinae</taxon>
        <taxon>Menidia</taxon>
    </lineage>
</organism>
<evidence type="ECO:0000256" key="16">
    <source>
        <dbReference type="ARBA" id="ARBA00022786"/>
    </source>
</evidence>
<evidence type="ECO:0000256" key="4">
    <source>
        <dbReference type="ARBA" id="ARBA00004496"/>
    </source>
</evidence>
<evidence type="ECO:0000256" key="10">
    <source>
        <dbReference type="ARBA" id="ARBA00022553"/>
    </source>
</evidence>
<evidence type="ECO:0000313" key="43">
    <source>
        <dbReference type="EMBL" id="CAG6021412.1"/>
    </source>
</evidence>
<feature type="compositionally biased region" description="Polar residues" evidence="37">
    <location>
        <begin position="978"/>
        <end position="989"/>
    </location>
</feature>
<dbReference type="GO" id="GO:0061025">
    <property type="term" value="P:membrane fusion"/>
    <property type="evidence" value="ECO:0007669"/>
    <property type="project" value="TreeGrafter"/>
</dbReference>
<feature type="region of interest" description="Disordered" evidence="37">
    <location>
        <begin position="5218"/>
        <end position="5258"/>
    </location>
</feature>
<protein>
    <recommendedName>
        <fullName evidence="31">E3 ubiquitin-protein ligase HUWE1</fullName>
        <ecNumber evidence="7">2.3.2.26</ecNumber>
    </recommendedName>
    <alternativeName>
        <fullName evidence="32">HECT, UBA and WWE domain-containing protein 1</fullName>
    </alternativeName>
    <alternativeName>
        <fullName evidence="34">HECT-type E3 ubiquitin transferase HUWE1</fullName>
    </alternativeName>
    <alternativeName>
        <fullName evidence="33">Upstream regulatory element-binding protein 1</fullName>
    </alternativeName>
</protein>
<sequence length="5698" mass="622113">MASVPVYCLCRLPYDVTRFMIECDICQDWFHGSCVGVEEEKATEIDLYHCPNCQVTHGPSVMRKRRGGNKHTEGSTTGGRDPSRPVKTGSPQFVRELRSRTFPNADEVLLKPSGAQLTVEFLEEHSFSVPVLVLRRDGLGMTLPPSSFGVTDVEHYIGSDKEIDVIDVSRQCDLKMRLGDFVEYYNSPNRDRVLNVISLEFSETRLSNLVETPKIVRKLSWVENLWPEESVFERPNVQKYCLMGVKDSYTDFHIDFGGTSVWYHVLRGEKIFYLISPTPANLALFERWSSSSNQNEMFFGDQVDMCYKCSVKQGNTLFIPTGWIHAVLTPVDCLAFGGNFLHSLNIDMQLRAYEIEKRLSTADLFRFPNFETVCWYAGKHLLDTFRGLRENRRHPASYLVHGAKALNNAFRSWTRKESLPDHEVEIPETINTQTLVRDLAKEIRLVEDIFQQNIGRTGPQFPGASLSKAPLSSSNNSGRPPGKKKGPKPKEVVGGLVSPGPKKKNQKGLLKAEAGELDLIEIHTKHTLKKIQPGKSKHKNKLELPLEEFEGKLNKSKLKLVLTNGKIKGKKDGSSNGAGSAGKYKHLATEGSSLSDLESEDELQIDETPPPKRKTPGPGKKKKLSGLPRKLPRAKPCSDPNRIREPGEVDFDIEEDYTTDEEALAAHGVKGGAGGILDLLKASKQVAGLDSAALSEEAPASPSTRDAIQGMLSMANPPSSSSSSSSSSPSSISGGLTEGLGVVKEKGRRAVWVTSGVKKTANSEKKPVIQRPGKRPIKKPARHLSDEESPDEQETLGTCFKDSDYVYPSLESDEDDHTSKNKMKRKKNWDDTPWSPKARVMPTLPKQERPAREGARVASVETGLAAAAAKLAQQEQQKPAKRKYTKKQRPPPPVVTPPPVQTEPAPLSPAPAPESGADVSPDRRMDYYSASLLDHEYTAGPGPFGPGGPRGSGAMAPGVFLTSRRPSLSPQNSSSHSGASLTGLASQGTAAVAQGRQTPKERTCNCKTETWKNSENSPQWQTSLVRSVFSRELNYRTTLVQDGEVDVTRIRDSVKKLLGESKTTMVDLFNQSSFCLLASACPNCVAGKPGEPNQRRRRRIVECGLPLRPTGPRPKLVIRTIRRATMKVDRSKLKKTPTEAPADCRILIEKLKACSDEQLLVELQHIKTWNIGKCELYHWVDLLDRFDGILCDAGQTVENMSWLLVCDRPDNGQLKALLLAVLNFTALLIEYSFSRHLYSSIEHLTTLLASCDMQVVLSVLNLLYVFSKRSNYITRLGSDKRTPLLARLQHLAESWGGKENGFGLAECCRDLPMTKYPPSATTLHFEFYAEPGPEVKVERKQTSSNTLHYIHIEQLDKISESPSEIMESLTVMYNIPKDKQTLLFTHIRLAHGFSNHKKRLQAVQARLHAISILVYSNALQESANSILYNGLIEELVDVLQITDKQLVDIKAASLRTLTSIVHLERTPKLSNIIDCTGTASYHGFLPVLVRNCIQAMIDPLMEPYPHQFATALFSFLYHLASYDAGGEALVSCGMMEALLKVIKFLGDEQDQITFVTRAVRVVDLITNLDMAAFQSHSGLSIFICRLEHEVDLSRKECPFVIKPKIQRPSATVESEDMDTDMEMSEVSMESSPGPSTSSVSRPESDHRAQSSSANTPRAGMQCIPQRAALLKSMLNFLKKAIQDPAFSDGIRHVMDGSLPTSLKHIISNAEYYGPSLFLLATEVVTVFVFQEPSLLSSLQDNGLTDVMLHALLIKDVPATREVLGSLPNVFSALCLNARGLHSFVQCQPFERLFKVLLSPDYLPAMRRRRSSDPLGDTASNLGSAVDELMRHQPTLKTDATTAIIKLLEEICNLGRAPEYICQKPSIQKADGTVAVPPARSSHAAEEASSEDEEEEEALHTFTQQQGEPESNRQSVPLELVVGTEERIPIPLMDYILNVMKFVESILSNNTTDDHCQEFVNQKGLLPLVSILGLPNLPIDFPTSAACQAVAGVCKSILTLSHEPKVLQEGLCQLDSILMSLEPLHRPIEVPGGSVLLRELANAGHVTDATLSARATPLLHALTAAHAYILMFVHTCRVGQSEIRAISVNQWGSQLGLSVLNKLSQLYCSLVWESTVLLSLCTPNSLPPGCEFGQADMQKLVPKEEKPSGSTAATAASTSRRTAETDAVPVDSSAGGLLEGMGLDGDTLAPMETDEPSTSDPKAKSKLTPAMATRIKQIKPLLSASSRLGRALAELFGLLVKLCVGSPVRQRRSHHATSTGTTPTPAARATASALTKLLTKGLSWQPPPYTPTPRFRLTFFICSVGFTSPMLFDERKYPYHLMLQKFFCSGGHDALFETFNWALSMGGKVPVSEGLEHADLPDGTGEFLDAWLMLVEKMVNPSTVLDSPHSLPAKMPGVTPTVPQFSALRFLIVTQKAAFNCIRSLWNRKPLKVYGGRMAESMLAILCHILRGEPVIQERLAKEREGTVRPEEEPAPTSSLGPSSVPAGSSTGGEAPAVTSGPTSGAPPPAAGGAADESTNSTPRREPQVNQAQLTQLMDMGFSREHAMEALLNTSTMEQATEYLLTHPPPLLGGAVRDLTMSEEDQMMRAIAMSLGQEVSMEQRSDSPEEAARRREEEDRRARERAEEEEARCLERFMEAEPLDPQELHTFTDSMLPGCFHLLDELPDTVYRLCDLLMTAIKRSGPEYRDLILSQVVQQVWEAADVLIKAAEPLTTSDTKTVSEWTRQMATLPQASKLATRILLLTLLFEELKLLGARVVESSGILDLLIKLLEVVQPCLQAAKEHKDIQTPKWITPVLLIIDFYEKMAVSSKRREQMNKYLQPNGNNWRWFDDRSGRWCSYSASNNSTIDSAWRAGESSVRFTAGRRRYTVLFNTMVQVNEETGNRRPVMLTVQRVPRIPKPSKTGSVPDSEREEGDRGKVEESQTDLDSGGGPVEISSSKDDSSLLKETTSGPSSSLESDYSQGSDIVVKGLTEDMTTVLIRACVSMISVPVDPDTLHATLRLCLRLTRNHHYAMMFAELKSTRMILGLTQSSGFNGFTPLVTLLFRHIIEDPATLRHTMEKVVRSAVTSGAGSTTSGVVSGSLGSREINYILRVLGPAACRNPECFIETASNCIRIALPAPRGAGTTSDDEYENLRIKGPNAVQLVKTTPLKLSPLPSIPDTIKEVIYDMLNALAAYHAPEEPERTEERAAAVPGGQDLCQILQDVGDDVYQQYRLTRQGSDFDSQSAFHINAQVFAADGGVAESSQSGTPQGEASTPEEMREEKKEQEGEKGTSSDESKAAKVKASKPLMPTSTILRLLAELVRSYVGIATLITSYCYTAGQSELIKEDCSVLAFVLDHLLPHTQNSEDKDTPALARLFLASLAAAGTGTDAQVALVNEVKAALSRALGMAEGAEKHARLQAVMCIISTIMESCPSTSSFYSTAAAKAQHNGMNNIIRLFLKKGLVNDLARVPHSLDLSSPNMANTVNAALKPLETLSRIVNQPSSLFGGKGASSKSKTEHDTVGTARDNNSNTQDQGDPSEAEPVDGSHRVQGTDNDLMDGEAEGDTVVIAGQPEVLSTQAMQVENELVDLIDELLERDPGTVNSTIIVGRSGEDESQEDVLMDEAPSNISQASTLQANREDSMNILEPEDEEHTQEEDSSGSNDDEDSQDEEEEEEEEEEEDQDDEEGDEDDDDEGSEMELDEDFPDINAAPHIRFERFDRDDDLIIEFDNMFSNNADIPPSPGNIPSSHPLMVRHADHGSLTLGVAGTSSRLAQGMGRSQRTLRQLTANSGHTIHVHYPHNRQPNPPLILQRLLGPSAAADILQLSSSLPLQSRGRARLLVGNEDVHIIARSDDELLDDFFHEQSSTGGQAGTLSSIPTALTRWTDECKVLDAESMHDCVAVVKVPILQHLESLRDEELEERREKRRRQLAEEEESKQNERRASGVEQAREQSLQGSGLGTVNGAESTAEGEQAQSGTMSCLDPPRVSEGFLTAPPSGEVTPTTPAPHEQALVSLETAISQQVHQPIADLLLAESHASSLVGLAGAGLPPLSAAERPNSEAEASQMEMSPAPTIGERVGGSGGGGALDEVREASLSPDIVENSEPAVVGVSQLEGSPMDTSSPASATQEEAAPNAAQTTQLSQELSGSGESGLTDRQTDADTGSTSVSSPGETMPRSDSADSQSQAIQEEPLPSTSNDEEDPLAGISLPEGVDPSFLAALPEDIRREVLQNQLGIRPPSRPPAVTTLPSSTAPVLGGPGVTEVSPEFLAALPPAIQEEVLAQQRAEQQRRELAQQPPQGDTPLDPVTFIQTLPSELRRSVLEDMEDSVLAVMPPDIAAEAAALRREQEARQRQLMHERLFGHSSSSALSAILRSPAFTSRLGSNRGVQYTRLAVQRGGTFQMGGGTNHRPSSSSVDSLLRLRGRLLLDHEALSCLLVLLFVDEPKLNTSRLHRVLRNLCYHSQTRGWVIRSLLSILQRSSESEVCVETSRLEDSRGKRSAHGGCGGKGSAASSLSSSSSSSSIELLNRVESRSSSQLSWLSVSMDAALGCRTNIFQIQRASGRKHADRHSAGGSTGSGTLGGGVSGPTTGVTCAGGGGSTVHIHPQAAPVVCRHVLDTLIQLAKVFPSHFTQQRCKDLSGSSSDLDSRLCSGASGGGSGGGGSRSGSQNNPNAANTQNSFGSSSLTPQSLGISTDFWDLLVKLDNMNVSRKGKASMKMVPLGGSAEAEGAQFSLETSPLGQLMNMLSHPVIRRSSLLTEKLLRLLSLISIALPDNKATEVPAGHPTPQAANPNTASSGATVSVTTQGMASIGSVQPTVTTSGASVGAASQGTSSGTSLATSQTSSTTVCIPTSTGTTSTAGKQRGTTGITEIDKMASTGLTEKQLQLSVEVLTSHSCSEEGLEDAANILLQLSRGDCPTRDTVLRLLLSGARHLGYTLCKQIGTLLAELREYNLEQQRRAQADSHSPDAPPEESSISGRLKGKMTSRFDGAESVVIVAAQKRTLGGRELQLPCMSSLTSKTSTQKFFLRVLQVIIQLREDTRRANKKAKQTGRLGSSSLGSASSIQAAVRQLEAEADAIIQMVREGQRARRLQQAPPPTAPSAAVAAGTSVAAPHAPAGAAPPAGTAAAATSEVQSAPEAQAAQRDDSPMDVDQPSPLEQDPAPLDEDGSGQLESEEKLPDLPLLSEQLLLDELWDMLGECLKELEESHDQHAVLVLQPAVEAFFLVHATERESKPPVRDTRESQLSHIKDEPPPLSPAPLTPATPSSLDPFFSREPSSMHISSNLPPDTQKFLRFAETHRTVLNQILRQSTTHLADGPFAVLVDYIRILDFDVKRKYFRQELERLDEGLRKEDMAVHVRRDHVFEDSYRELHRKSPEDMKNRLYIVFEGEEGQDAGGLLREWYMIISREMFNPMYALFRTSPGDRVTYTINPSSHCNPNHLSYFKFVGRVVAKAVYDNRLLECYFTRSFYKHILGKSVRYTDMESEDYPFFQGLVYLLENDVSTLGYELTFSTEVQEFGVCEVRDLKPNGANILVTEENKKEYVHLVCQMKMTGAIRKQLAAFLEGFYEIIPKRLISIFTEQELELLISGLPTIDIDDLKANTEYHKYQSSSIQIQWFWRALRSFDQADRAKFLQFVTGTSKVPLQGFAALEGMNGIQKFQIHRDDRSTDRLPSAHTCFNQLDLPAYESYEKLRHMLLLAIQECSEGFGLA</sequence>
<comment type="similarity">
    <text evidence="30">Belongs to the UPL family. TOM1/PTR1 subfamily.</text>
</comment>
<feature type="compositionally biased region" description="Polar residues" evidence="37">
    <location>
        <begin position="3246"/>
        <end position="3257"/>
    </location>
</feature>
<feature type="region of interest" description="Disordered" evidence="37">
    <location>
        <begin position="4547"/>
        <end position="4570"/>
    </location>
</feature>
<dbReference type="SMART" id="SM00558">
    <property type="entry name" value="JmjC"/>
    <property type="match status" value="1"/>
</dbReference>
<dbReference type="SMART" id="SM00249">
    <property type="entry name" value="PHD"/>
    <property type="match status" value="1"/>
</dbReference>
<feature type="domain" description="HECT" evidence="40">
    <location>
        <begin position="5362"/>
        <end position="5698"/>
    </location>
</feature>
<dbReference type="PROSITE" id="PS50237">
    <property type="entry name" value="HECT"/>
    <property type="match status" value="1"/>
</dbReference>
<dbReference type="InterPro" id="IPR018123">
    <property type="entry name" value="WWE-dom_subgr"/>
</dbReference>
<evidence type="ECO:0000259" key="42">
    <source>
        <dbReference type="PROSITE" id="PS51184"/>
    </source>
</evidence>
<feature type="region of interest" description="Disordered" evidence="37">
    <location>
        <begin position="3915"/>
        <end position="3991"/>
    </location>
</feature>
<evidence type="ECO:0000259" key="38">
    <source>
        <dbReference type="PROSITE" id="PS50016"/>
    </source>
</evidence>
<keyword evidence="23" id="KW-0805">Transcription regulation</keyword>
<keyword evidence="27" id="KW-0804">Transcription</keyword>
<dbReference type="InterPro" id="IPR000569">
    <property type="entry name" value="HECT_dom"/>
</dbReference>
<feature type="region of interest" description="Disordered" evidence="37">
    <location>
        <begin position="688"/>
        <end position="922"/>
    </location>
</feature>
<feature type="region of interest" description="Disordered" evidence="37">
    <location>
        <begin position="4220"/>
        <end position="4242"/>
    </location>
</feature>
<accession>A0A8S4BX33</accession>
<dbReference type="InterPro" id="IPR041918">
    <property type="entry name" value="UBA_HUWE1"/>
</dbReference>
<feature type="compositionally biased region" description="Low complexity" evidence="37">
    <location>
        <begin position="4626"/>
        <end position="4638"/>
    </location>
</feature>
<dbReference type="FunFam" id="3.30.40.10:FF:000193">
    <property type="entry name" value="lysine-specific demethylase PHF2 isoform X1"/>
    <property type="match status" value="1"/>
</dbReference>
<dbReference type="PROSITE" id="PS01359">
    <property type="entry name" value="ZF_PHD_1"/>
    <property type="match status" value="1"/>
</dbReference>
<feature type="compositionally biased region" description="Basic residues" evidence="37">
    <location>
        <begin position="772"/>
        <end position="782"/>
    </location>
</feature>
<evidence type="ECO:0000256" key="11">
    <source>
        <dbReference type="ARBA" id="ARBA00022679"/>
    </source>
</evidence>
<feature type="region of interest" description="Disordered" evidence="37">
    <location>
        <begin position="4099"/>
        <end position="4198"/>
    </location>
</feature>
<feature type="region of interest" description="Disordered" evidence="37">
    <location>
        <begin position="4765"/>
        <end position="4787"/>
    </location>
</feature>
<dbReference type="CDD" id="cd14288">
    <property type="entry name" value="UBA_HUWE1"/>
    <property type="match status" value="1"/>
</dbReference>
<dbReference type="InterPro" id="IPR037197">
    <property type="entry name" value="WWE_dom_sf"/>
</dbReference>
<feature type="compositionally biased region" description="Basic and acidic residues" evidence="37">
    <location>
        <begin position="846"/>
        <end position="855"/>
    </location>
</feature>
<dbReference type="Gene3D" id="3.90.1750.10">
    <property type="entry name" value="Hect, E3 ligase catalytic domains"/>
    <property type="match status" value="1"/>
</dbReference>
<feature type="compositionally biased region" description="Polar residues" evidence="37">
    <location>
        <begin position="2516"/>
        <end position="2528"/>
    </location>
</feature>
<dbReference type="Gene3D" id="1.10.8.10">
    <property type="entry name" value="DNA helicase RuvA subunit, C-terminal domain"/>
    <property type="match status" value="1"/>
</dbReference>
<evidence type="ECO:0000256" key="25">
    <source>
        <dbReference type="ARBA" id="ARBA00023125"/>
    </source>
</evidence>
<keyword evidence="18" id="KW-0156">Chromatin regulator</keyword>
<dbReference type="Pfam" id="PF17811">
    <property type="entry name" value="JHD"/>
    <property type="match status" value="1"/>
</dbReference>
<evidence type="ECO:0000256" key="20">
    <source>
        <dbReference type="ARBA" id="ARBA00022990"/>
    </source>
</evidence>
<dbReference type="InterPro" id="IPR035983">
    <property type="entry name" value="Hect_E3_ubiquitin_ligase"/>
</dbReference>
<evidence type="ECO:0000256" key="1">
    <source>
        <dbReference type="ARBA" id="ARBA00000885"/>
    </source>
</evidence>
<evidence type="ECO:0000256" key="27">
    <source>
        <dbReference type="ARBA" id="ARBA00023163"/>
    </source>
</evidence>
<feature type="compositionally biased region" description="Gly residues" evidence="37">
    <location>
        <begin position="4063"/>
        <end position="4072"/>
    </location>
</feature>
<feature type="region of interest" description="Disordered" evidence="37">
    <location>
        <begin position="3489"/>
        <end position="3545"/>
    </location>
</feature>
<evidence type="ECO:0000256" key="26">
    <source>
        <dbReference type="ARBA" id="ARBA00023128"/>
    </source>
</evidence>
<evidence type="ECO:0000256" key="5">
    <source>
        <dbReference type="ARBA" id="ARBA00004906"/>
    </source>
</evidence>
<feature type="compositionally biased region" description="Polar residues" evidence="37">
    <location>
        <begin position="4104"/>
        <end position="4114"/>
    </location>
</feature>
<dbReference type="GO" id="GO:0051213">
    <property type="term" value="F:dioxygenase activity"/>
    <property type="evidence" value="ECO:0007669"/>
    <property type="project" value="UniProtKB-KW"/>
</dbReference>
<feature type="domain" description="WWE" evidence="41">
    <location>
        <begin position="2812"/>
        <end position="2891"/>
    </location>
</feature>
<dbReference type="Pfam" id="PF00632">
    <property type="entry name" value="HECT"/>
    <property type="match status" value="1"/>
</dbReference>
<feature type="compositionally biased region" description="Basic and acidic residues" evidence="37">
    <location>
        <begin position="3261"/>
        <end position="3283"/>
    </location>
</feature>
<dbReference type="GO" id="GO:0006511">
    <property type="term" value="P:ubiquitin-dependent protein catabolic process"/>
    <property type="evidence" value="ECO:0007669"/>
    <property type="project" value="TreeGrafter"/>
</dbReference>
<keyword evidence="15" id="KW-0221">Differentiation</keyword>
<feature type="region of interest" description="Disordered" evidence="37">
    <location>
        <begin position="567"/>
        <end position="656"/>
    </location>
</feature>
<feature type="region of interest" description="Disordered" evidence="37">
    <location>
        <begin position="4268"/>
        <end position="4291"/>
    </location>
</feature>
<keyword evidence="22" id="KW-0408">Iron</keyword>
<dbReference type="InterPro" id="IPR050409">
    <property type="entry name" value="E3_ubiq-protein_ligase"/>
</dbReference>
<feature type="compositionally biased region" description="Polar residues" evidence="37">
    <location>
        <begin position="3511"/>
        <end position="3521"/>
    </location>
</feature>
<dbReference type="SUPFAM" id="SSF117839">
    <property type="entry name" value="WWE domain"/>
    <property type="match status" value="1"/>
</dbReference>
<feature type="region of interest" description="Disordered" evidence="37">
    <location>
        <begin position="4038"/>
        <end position="4074"/>
    </location>
</feature>
<feature type="compositionally biased region" description="Basic residues" evidence="37">
    <location>
        <begin position="879"/>
        <end position="889"/>
    </location>
</feature>
<feature type="compositionally biased region" description="Basic and acidic residues" evidence="37">
    <location>
        <begin position="2460"/>
        <end position="2471"/>
    </location>
</feature>
<keyword evidence="19" id="KW-0223">Dioxygenase</keyword>
<dbReference type="PROSITE" id="PS50016">
    <property type="entry name" value="ZF_PHD_2"/>
    <property type="match status" value="1"/>
</dbReference>
<evidence type="ECO:0000256" key="34">
    <source>
        <dbReference type="ARBA" id="ARBA00082105"/>
    </source>
</evidence>